<evidence type="ECO:0000313" key="1">
    <source>
        <dbReference type="EMBL" id="MFB4196015.1"/>
    </source>
</evidence>
<sequence length="165" mass="18217">MNRVDIDWRTVLRGGPPADRPGLHWHGFLWIGNGNDLYSYKRQPERTAGTAEFPASVLPPESTAHYLLKARLLKGTWTTAEAAADWMRAQWDASTPTVTHVDPDNRRQYSAVTLSHGEDDVWRWWHPAPPGPGMVHVAVVCCPHKSPAGRALPCPGPPPVGSSNM</sequence>
<name>A0ABV4ZQH5_9ACTN</name>
<organism evidence="1 2">
    <name type="scientific">Streptomyces carpaticus</name>
    <dbReference type="NCBI Taxonomy" id="285558"/>
    <lineage>
        <taxon>Bacteria</taxon>
        <taxon>Bacillati</taxon>
        <taxon>Actinomycetota</taxon>
        <taxon>Actinomycetes</taxon>
        <taxon>Kitasatosporales</taxon>
        <taxon>Streptomycetaceae</taxon>
        <taxon>Streptomyces</taxon>
    </lineage>
</organism>
<dbReference type="EMBL" id="JBHGBT010000015">
    <property type="protein sequence ID" value="MFB4196015.1"/>
    <property type="molecule type" value="Genomic_DNA"/>
</dbReference>
<proteinExistence type="predicted"/>
<accession>A0ABV4ZQH5</accession>
<dbReference type="Proteomes" id="UP001577267">
    <property type="component" value="Unassembled WGS sequence"/>
</dbReference>
<evidence type="ECO:0000313" key="2">
    <source>
        <dbReference type="Proteomes" id="UP001577267"/>
    </source>
</evidence>
<protein>
    <submittedName>
        <fullName evidence="1">Uncharacterized protein</fullName>
    </submittedName>
</protein>
<comment type="caution">
    <text evidence="1">The sequence shown here is derived from an EMBL/GenBank/DDBJ whole genome shotgun (WGS) entry which is preliminary data.</text>
</comment>
<reference evidence="1 2" key="1">
    <citation type="submission" date="2024-09" db="EMBL/GenBank/DDBJ databases">
        <title>Draft genome sequence of multifaceted antimicrobials producing Streptomyces sp. strain FH1.</title>
        <authorList>
            <person name="Hassan F."/>
            <person name="Ali H."/>
            <person name="Hassan N."/>
            <person name="Nawaz A."/>
        </authorList>
    </citation>
    <scope>NUCLEOTIDE SEQUENCE [LARGE SCALE GENOMIC DNA]</scope>
    <source>
        <strain evidence="1 2">FH1</strain>
    </source>
</reference>
<keyword evidence="2" id="KW-1185">Reference proteome</keyword>
<dbReference type="RefSeq" id="WP_375063930.1">
    <property type="nucleotide sequence ID" value="NZ_JBHGBT010000015.1"/>
</dbReference>
<gene>
    <name evidence="1" type="ORF">ACE11A_16870</name>
</gene>